<name>A0A9Q0K221_9MAGN</name>
<evidence type="ECO:0000256" key="8">
    <source>
        <dbReference type="SAM" id="MobiDB-lite"/>
    </source>
</evidence>
<evidence type="ECO:0000313" key="11">
    <source>
        <dbReference type="Proteomes" id="UP001141806"/>
    </source>
</evidence>
<evidence type="ECO:0000256" key="4">
    <source>
        <dbReference type="ARBA" id="ARBA00022801"/>
    </source>
</evidence>
<comment type="caution">
    <text evidence="10">The sequence shown here is derived from an EMBL/GenBank/DDBJ whole genome shotgun (WGS) entry which is preliminary data.</text>
</comment>
<feature type="region of interest" description="Disordered" evidence="8">
    <location>
        <begin position="1100"/>
        <end position="1138"/>
    </location>
</feature>
<reference evidence="10" key="1">
    <citation type="journal article" date="2023" name="Plant J.">
        <title>The genome of the king protea, Protea cynaroides.</title>
        <authorList>
            <person name="Chang J."/>
            <person name="Duong T.A."/>
            <person name="Schoeman C."/>
            <person name="Ma X."/>
            <person name="Roodt D."/>
            <person name="Barker N."/>
            <person name="Li Z."/>
            <person name="Van de Peer Y."/>
            <person name="Mizrachi E."/>
        </authorList>
    </citation>
    <scope>NUCLEOTIDE SEQUENCE</scope>
    <source>
        <tissue evidence="10">Young leaves</tissue>
    </source>
</reference>
<dbReference type="InterPro" id="IPR042197">
    <property type="entry name" value="Apaf_helical"/>
</dbReference>
<dbReference type="FunFam" id="3.40.50.10140:FF:000007">
    <property type="entry name" value="Disease resistance protein (TIR-NBS-LRR class)"/>
    <property type="match status" value="1"/>
</dbReference>
<dbReference type="OrthoDB" id="1901675at2759"/>
<dbReference type="InterPro" id="IPR058546">
    <property type="entry name" value="RPS4B/Roq1-like_LRR"/>
</dbReference>
<proteinExistence type="predicted"/>
<dbReference type="GO" id="GO:0006952">
    <property type="term" value="P:defense response"/>
    <property type="evidence" value="ECO:0007669"/>
    <property type="project" value="UniProtKB-KW"/>
</dbReference>
<dbReference type="SMART" id="SM00255">
    <property type="entry name" value="TIR"/>
    <property type="match status" value="1"/>
</dbReference>
<dbReference type="EMBL" id="JAMYWD010000010">
    <property type="protein sequence ID" value="KAJ4958638.1"/>
    <property type="molecule type" value="Genomic_DNA"/>
</dbReference>
<dbReference type="Pfam" id="PF01582">
    <property type="entry name" value="TIR"/>
    <property type="match status" value="1"/>
</dbReference>
<dbReference type="InterPro" id="IPR002182">
    <property type="entry name" value="NB-ARC"/>
</dbReference>
<dbReference type="InterPro" id="IPR058192">
    <property type="entry name" value="WHD_ROQ1-like"/>
</dbReference>
<evidence type="ECO:0000256" key="1">
    <source>
        <dbReference type="ARBA" id="ARBA00011982"/>
    </source>
</evidence>
<dbReference type="PANTHER" id="PTHR11017:SF544">
    <property type="entry name" value="ADP-RIBOSYL CYCLASE_CYCLIC ADP-RIBOSE HYDROLASE"/>
    <property type="match status" value="1"/>
</dbReference>
<dbReference type="GO" id="GO:0043531">
    <property type="term" value="F:ADP binding"/>
    <property type="evidence" value="ECO:0007669"/>
    <property type="project" value="InterPro"/>
</dbReference>
<evidence type="ECO:0000256" key="5">
    <source>
        <dbReference type="ARBA" id="ARBA00022821"/>
    </source>
</evidence>
<protein>
    <recommendedName>
        <fullName evidence="1">ADP-ribosyl cyclase/cyclic ADP-ribose hydrolase</fullName>
        <ecNumber evidence="1">3.2.2.6</ecNumber>
    </recommendedName>
</protein>
<dbReference type="Gene3D" id="3.80.10.10">
    <property type="entry name" value="Ribonuclease Inhibitor"/>
    <property type="match status" value="3"/>
</dbReference>
<evidence type="ECO:0000313" key="10">
    <source>
        <dbReference type="EMBL" id="KAJ4958638.1"/>
    </source>
</evidence>
<dbReference type="PRINTS" id="PR00364">
    <property type="entry name" value="DISEASERSIST"/>
</dbReference>
<dbReference type="GO" id="GO:0007165">
    <property type="term" value="P:signal transduction"/>
    <property type="evidence" value="ECO:0007669"/>
    <property type="project" value="InterPro"/>
</dbReference>
<evidence type="ECO:0000256" key="2">
    <source>
        <dbReference type="ARBA" id="ARBA00022614"/>
    </source>
</evidence>
<keyword evidence="5" id="KW-0611">Plant defense</keyword>
<keyword evidence="4" id="KW-0378">Hydrolase</keyword>
<feature type="domain" description="TIR" evidence="9">
    <location>
        <begin position="21"/>
        <end position="183"/>
    </location>
</feature>
<keyword evidence="2" id="KW-0433">Leucine-rich repeat</keyword>
<dbReference type="GO" id="GO:0061809">
    <property type="term" value="F:NAD+ nucleosidase activity, cyclic ADP-ribose generating"/>
    <property type="evidence" value="ECO:0007669"/>
    <property type="project" value="UniProtKB-EC"/>
</dbReference>
<keyword evidence="3" id="KW-0677">Repeat</keyword>
<dbReference type="SUPFAM" id="SSF52540">
    <property type="entry name" value="P-loop containing nucleoside triphosphate hydrolases"/>
    <property type="match status" value="1"/>
</dbReference>
<evidence type="ECO:0000256" key="7">
    <source>
        <dbReference type="ARBA" id="ARBA00047304"/>
    </source>
</evidence>
<dbReference type="InterPro" id="IPR027417">
    <property type="entry name" value="P-loop_NTPase"/>
</dbReference>
<dbReference type="Gene3D" id="3.40.50.10140">
    <property type="entry name" value="Toll/interleukin-1 receptor homology (TIR) domain"/>
    <property type="match status" value="1"/>
</dbReference>
<dbReference type="SUPFAM" id="SSF52058">
    <property type="entry name" value="L domain-like"/>
    <property type="match status" value="1"/>
</dbReference>
<dbReference type="Proteomes" id="UP001141806">
    <property type="component" value="Unassembled WGS sequence"/>
</dbReference>
<dbReference type="InterPro" id="IPR036390">
    <property type="entry name" value="WH_DNA-bd_sf"/>
</dbReference>
<dbReference type="Pfam" id="PF20160">
    <property type="entry name" value="C-JID"/>
    <property type="match status" value="1"/>
</dbReference>
<dbReference type="InterPro" id="IPR044974">
    <property type="entry name" value="Disease_R_plants"/>
</dbReference>
<evidence type="ECO:0000256" key="3">
    <source>
        <dbReference type="ARBA" id="ARBA00022737"/>
    </source>
</evidence>
<comment type="catalytic activity">
    <reaction evidence="7">
        <text>NAD(+) + H2O = ADP-D-ribose + nicotinamide + H(+)</text>
        <dbReference type="Rhea" id="RHEA:16301"/>
        <dbReference type="ChEBI" id="CHEBI:15377"/>
        <dbReference type="ChEBI" id="CHEBI:15378"/>
        <dbReference type="ChEBI" id="CHEBI:17154"/>
        <dbReference type="ChEBI" id="CHEBI:57540"/>
        <dbReference type="ChEBI" id="CHEBI:57967"/>
        <dbReference type="EC" id="3.2.2.6"/>
    </reaction>
    <physiologicalReaction direction="left-to-right" evidence="7">
        <dbReference type="Rhea" id="RHEA:16302"/>
    </physiologicalReaction>
</comment>
<dbReference type="InterPro" id="IPR035897">
    <property type="entry name" value="Toll_tir_struct_dom_sf"/>
</dbReference>
<feature type="compositionally biased region" description="Basic and acidic residues" evidence="8">
    <location>
        <begin position="1124"/>
        <end position="1138"/>
    </location>
</feature>
<dbReference type="SUPFAM" id="SSF46785">
    <property type="entry name" value="Winged helix' DNA-binding domain"/>
    <property type="match status" value="1"/>
</dbReference>
<dbReference type="Pfam" id="PF23286">
    <property type="entry name" value="LRR_13"/>
    <property type="match status" value="1"/>
</dbReference>
<feature type="compositionally biased region" description="Polar residues" evidence="8">
    <location>
        <begin position="1112"/>
        <end position="1121"/>
    </location>
</feature>
<dbReference type="SUPFAM" id="SSF52200">
    <property type="entry name" value="Toll/Interleukin receptor TIR domain"/>
    <property type="match status" value="1"/>
</dbReference>
<dbReference type="InterPro" id="IPR032675">
    <property type="entry name" value="LRR_dom_sf"/>
</dbReference>
<evidence type="ECO:0000256" key="6">
    <source>
        <dbReference type="ARBA" id="ARBA00023027"/>
    </source>
</evidence>
<keyword evidence="11" id="KW-1185">Reference proteome</keyword>
<dbReference type="PROSITE" id="PS50104">
    <property type="entry name" value="TIR"/>
    <property type="match status" value="1"/>
</dbReference>
<dbReference type="Pfam" id="PF00931">
    <property type="entry name" value="NB-ARC"/>
    <property type="match status" value="1"/>
</dbReference>
<dbReference type="Gene3D" id="3.40.50.300">
    <property type="entry name" value="P-loop containing nucleotide triphosphate hydrolases"/>
    <property type="match status" value="1"/>
</dbReference>
<evidence type="ECO:0000259" key="9">
    <source>
        <dbReference type="PROSITE" id="PS50104"/>
    </source>
</evidence>
<accession>A0A9Q0K221</accession>
<dbReference type="InterPro" id="IPR000157">
    <property type="entry name" value="TIR_dom"/>
</dbReference>
<gene>
    <name evidence="10" type="ORF">NE237_025749</name>
</gene>
<dbReference type="EC" id="3.2.2.6" evidence="1"/>
<dbReference type="InterPro" id="IPR045344">
    <property type="entry name" value="C-JID"/>
</dbReference>
<dbReference type="Pfam" id="PF23282">
    <property type="entry name" value="WHD_ROQ1"/>
    <property type="match status" value="1"/>
</dbReference>
<dbReference type="Gene3D" id="1.10.8.430">
    <property type="entry name" value="Helical domain of apoptotic protease-activating factors"/>
    <property type="match status" value="1"/>
</dbReference>
<organism evidence="10 11">
    <name type="scientific">Protea cynaroides</name>
    <dbReference type="NCBI Taxonomy" id="273540"/>
    <lineage>
        <taxon>Eukaryota</taxon>
        <taxon>Viridiplantae</taxon>
        <taxon>Streptophyta</taxon>
        <taxon>Embryophyta</taxon>
        <taxon>Tracheophyta</taxon>
        <taxon>Spermatophyta</taxon>
        <taxon>Magnoliopsida</taxon>
        <taxon>Proteales</taxon>
        <taxon>Proteaceae</taxon>
        <taxon>Protea</taxon>
    </lineage>
</organism>
<keyword evidence="6" id="KW-0520">NAD</keyword>
<dbReference type="PANTHER" id="PTHR11017">
    <property type="entry name" value="LEUCINE-RICH REPEAT-CONTAINING PROTEIN"/>
    <property type="match status" value="1"/>
</dbReference>
<sequence>MGSSKFARQPSFSSSTPTPRWNHDVFLSFRGEDTRHNFTDHLYTALIQKGIHTFRDDDELRRGEDIGSELLKAIEESRIAIIVFSENYASSKWCLDELAKIMECREKNGQLVFPVFYEVAPMVVRRQTASFETAFIKHESRYDMEKVQRWRAVLTEAANLSGFSSEDAPAGHATFIQSIVEVVSTEVNQMHLNIAVYPVAIDSRVKDMLLLLNLGSYDVCKIIGIHGMGGIGKTTIAKAIYNEVFHKFEGSSFLANVREASEQPNGLVHLQKQLLSDILMNGNLNIGNADRGIILIKERLRQKRVLIVLDDVDQANQLKYLANAHDWFSPGSSDWFGPGSRIIITTRDEKLLNDLGVVEKYEAKELNPEQSLELFSWHAFRENKPVKDYEELSNGVVRYVGGLPLALEVLGSFLSDKKSISEWKRALEKLKVHPHNQLKNRLLYDVKEMDIFLDIACFFIGMDKDYAMTILDGCHSDLKDGIRALTRRSIVTINENNEFRMHDLLRDIGREIVREQSPKDPGKRNRLWSYDDAYDVLARDTGTEAVEGLILNYLGSKEVKLSTKAFAKMSKLRLLQLNDVPPLIGSYEHFSEELIWLCWRGFPLKNIPVNFRLDNLVVLDMQYSSFKMVWKETKFLKRLKILNLSHSNHLTRTPDFSGFPSLEKLMLEGCTSLVEVHQSIGHLNSLVLLNLKDCKNLKNLPDSISKLKALQSLILTGCSKLDKLPENLEEMDSLTELFADEIAIEKLPSSIGLLKNLRSLSLKGCKGSPSKSRLSSSWAWGSFWVWGSHRSPNSITLLPASFAGLCSLKILILEDCNLSEDAIPIDLQRLSSLQELVLGKNNFSSLPTSINHLSQLRVLDLQKCTKLQSLPELPSTLSILNASSCICIDRLPDLSNLPNFPSLVFVNCHKLIEIQTKASRKILLQGLFEHGMKLDIFFPGDEVPDWFTHQCQGSSTSFEVPLCNRKILGLTLCAVYAANEEADMLAPLFDGDKHTSPPAAKINFASNDDMAYYYPNVKDIHITQQDHIWVCHVPCTEFKNQLEGGVQIEVSIEIGEPLKVKKCGIYIQWEEINGKLPQLSNGESIQYASVDGERSAVAKLKTKTKRGHNDTEAGSSNGTLNEDQETKRLRTEFDRTMY</sequence>
<dbReference type="AlphaFoldDB" id="A0A9Q0K221"/>